<dbReference type="EMBL" id="KE525330">
    <property type="protein sequence ID" value="KFB47307.1"/>
    <property type="molecule type" value="Genomic_DNA"/>
</dbReference>
<gene>
    <name evidence="1" type="ORF">ZHAS_00015338</name>
</gene>
<dbReference type="EnsemblMetazoa" id="ASIC015338-RA">
    <property type="protein sequence ID" value="ASIC015338-PA"/>
    <property type="gene ID" value="ASIC015338"/>
</dbReference>
<evidence type="ECO:0000313" key="3">
    <source>
        <dbReference type="Proteomes" id="UP000030765"/>
    </source>
</evidence>
<dbReference type="VEuPathDB" id="VectorBase:ASIC015338"/>
<accession>A0A084WAR3</accession>
<keyword evidence="3" id="KW-1185">Reference proteome</keyword>
<dbReference type="Proteomes" id="UP000030765">
    <property type="component" value="Unassembled WGS sequence"/>
</dbReference>
<dbReference type="AlphaFoldDB" id="A0A084WAR3"/>
<protein>
    <submittedName>
        <fullName evidence="1 2">Uncharacterized protein</fullName>
    </submittedName>
</protein>
<evidence type="ECO:0000313" key="2">
    <source>
        <dbReference type="EnsemblMetazoa" id="ASIC015338-PA"/>
    </source>
</evidence>
<evidence type="ECO:0000313" key="1">
    <source>
        <dbReference type="EMBL" id="KFB47307.1"/>
    </source>
</evidence>
<proteinExistence type="predicted"/>
<reference evidence="1 3" key="1">
    <citation type="journal article" date="2014" name="BMC Genomics">
        <title>Genome sequence of Anopheles sinensis provides insight into genetics basis of mosquito competence for malaria parasites.</title>
        <authorList>
            <person name="Zhou D."/>
            <person name="Zhang D."/>
            <person name="Ding G."/>
            <person name="Shi L."/>
            <person name="Hou Q."/>
            <person name="Ye Y."/>
            <person name="Xu Y."/>
            <person name="Zhou H."/>
            <person name="Xiong C."/>
            <person name="Li S."/>
            <person name="Yu J."/>
            <person name="Hong S."/>
            <person name="Yu X."/>
            <person name="Zou P."/>
            <person name="Chen C."/>
            <person name="Chang X."/>
            <person name="Wang W."/>
            <person name="Lv Y."/>
            <person name="Sun Y."/>
            <person name="Ma L."/>
            <person name="Shen B."/>
            <person name="Zhu C."/>
        </authorList>
    </citation>
    <scope>NUCLEOTIDE SEQUENCE [LARGE SCALE GENOMIC DNA]</scope>
</reference>
<sequence>MASSIDDESPDFGYNSLQFIARRDGGSAKTSRQHVVYKLDALSTETYNLRAIGEEVLAYTHSALTLA</sequence>
<dbReference type="EMBL" id="ATLV01022244">
    <property type="status" value="NOT_ANNOTATED_CDS"/>
    <property type="molecule type" value="Genomic_DNA"/>
</dbReference>
<name>A0A084WAR3_ANOSI</name>
<organism evidence="1">
    <name type="scientific">Anopheles sinensis</name>
    <name type="common">Mosquito</name>
    <dbReference type="NCBI Taxonomy" id="74873"/>
    <lineage>
        <taxon>Eukaryota</taxon>
        <taxon>Metazoa</taxon>
        <taxon>Ecdysozoa</taxon>
        <taxon>Arthropoda</taxon>
        <taxon>Hexapoda</taxon>
        <taxon>Insecta</taxon>
        <taxon>Pterygota</taxon>
        <taxon>Neoptera</taxon>
        <taxon>Endopterygota</taxon>
        <taxon>Diptera</taxon>
        <taxon>Nematocera</taxon>
        <taxon>Culicoidea</taxon>
        <taxon>Culicidae</taxon>
        <taxon>Anophelinae</taxon>
        <taxon>Anopheles</taxon>
    </lineage>
</organism>
<reference evidence="2" key="2">
    <citation type="submission" date="2020-05" db="UniProtKB">
        <authorList>
            <consortium name="EnsemblMetazoa"/>
        </authorList>
    </citation>
    <scope>IDENTIFICATION</scope>
</reference>